<dbReference type="AlphaFoldDB" id="A0AAE1F8L7"/>
<name>A0AAE1F8L7_PETCI</name>
<dbReference type="EMBL" id="JAWQEG010002856">
    <property type="protein sequence ID" value="KAK3869292.1"/>
    <property type="molecule type" value="Genomic_DNA"/>
</dbReference>
<protein>
    <submittedName>
        <fullName evidence="1">Uncharacterized protein</fullName>
    </submittedName>
</protein>
<dbReference type="Proteomes" id="UP001286313">
    <property type="component" value="Unassembled WGS sequence"/>
</dbReference>
<reference evidence="1" key="1">
    <citation type="submission" date="2023-10" db="EMBL/GenBank/DDBJ databases">
        <title>Genome assemblies of two species of porcelain crab, Petrolisthes cinctipes and Petrolisthes manimaculis (Anomura: Porcellanidae).</title>
        <authorList>
            <person name="Angst P."/>
        </authorList>
    </citation>
    <scope>NUCLEOTIDE SEQUENCE</scope>
    <source>
        <strain evidence="1">PB745_01</strain>
        <tissue evidence="1">Gill</tissue>
    </source>
</reference>
<evidence type="ECO:0000313" key="2">
    <source>
        <dbReference type="Proteomes" id="UP001286313"/>
    </source>
</evidence>
<proteinExistence type="predicted"/>
<organism evidence="1 2">
    <name type="scientific">Petrolisthes cinctipes</name>
    <name type="common">Flat porcelain crab</name>
    <dbReference type="NCBI Taxonomy" id="88211"/>
    <lineage>
        <taxon>Eukaryota</taxon>
        <taxon>Metazoa</taxon>
        <taxon>Ecdysozoa</taxon>
        <taxon>Arthropoda</taxon>
        <taxon>Crustacea</taxon>
        <taxon>Multicrustacea</taxon>
        <taxon>Malacostraca</taxon>
        <taxon>Eumalacostraca</taxon>
        <taxon>Eucarida</taxon>
        <taxon>Decapoda</taxon>
        <taxon>Pleocyemata</taxon>
        <taxon>Anomura</taxon>
        <taxon>Galatheoidea</taxon>
        <taxon>Porcellanidae</taxon>
        <taxon>Petrolisthes</taxon>
    </lineage>
</organism>
<sequence>MSETPLWLVEGSWASWQGRQDRTQFPASREILCQTNLCVSSRVVAQHERCKKPWTKLKTWRRRDEGIQGCGHSVLTSQRMEMLESPRGTSFHCKAMIAVLNAVVSGFCCCSLARWL</sequence>
<comment type="caution">
    <text evidence="1">The sequence shown here is derived from an EMBL/GenBank/DDBJ whole genome shotgun (WGS) entry which is preliminary data.</text>
</comment>
<keyword evidence="2" id="KW-1185">Reference proteome</keyword>
<evidence type="ECO:0000313" key="1">
    <source>
        <dbReference type="EMBL" id="KAK3869292.1"/>
    </source>
</evidence>
<gene>
    <name evidence="1" type="ORF">Pcinc_025401</name>
</gene>
<accession>A0AAE1F8L7</accession>